<dbReference type="Proteomes" id="UP001555826">
    <property type="component" value="Unassembled WGS sequence"/>
</dbReference>
<organism evidence="2 3">
    <name type="scientific">Kineococcus endophyticus</name>
    <dbReference type="NCBI Taxonomy" id="1181883"/>
    <lineage>
        <taxon>Bacteria</taxon>
        <taxon>Bacillati</taxon>
        <taxon>Actinomycetota</taxon>
        <taxon>Actinomycetes</taxon>
        <taxon>Kineosporiales</taxon>
        <taxon>Kineosporiaceae</taxon>
        <taxon>Kineococcus</taxon>
    </lineage>
</organism>
<evidence type="ECO:0000313" key="3">
    <source>
        <dbReference type="Proteomes" id="UP001555826"/>
    </source>
</evidence>
<proteinExistence type="predicted"/>
<comment type="caution">
    <text evidence="2">The sequence shown here is derived from an EMBL/GenBank/DDBJ whole genome shotgun (WGS) entry which is preliminary data.</text>
</comment>
<accession>A0ABV3P3N1</accession>
<reference evidence="2 3" key="1">
    <citation type="submission" date="2024-07" db="EMBL/GenBank/DDBJ databases">
        <authorList>
            <person name="Thanompreechachai J."/>
            <person name="Duangmal K."/>
        </authorList>
    </citation>
    <scope>NUCLEOTIDE SEQUENCE [LARGE SCALE GENOMIC DNA]</scope>
    <source>
        <strain evidence="2 3">KCTC 19886</strain>
    </source>
</reference>
<feature type="region of interest" description="Disordered" evidence="1">
    <location>
        <begin position="154"/>
        <end position="181"/>
    </location>
</feature>
<dbReference type="Pfam" id="PF19827">
    <property type="entry name" value="DUF6308"/>
    <property type="match status" value="1"/>
</dbReference>
<dbReference type="EMBL" id="JBFNQN010000003">
    <property type="protein sequence ID" value="MEW9264122.1"/>
    <property type="molecule type" value="Genomic_DNA"/>
</dbReference>
<keyword evidence="3" id="KW-1185">Reference proteome</keyword>
<gene>
    <name evidence="2" type="ORF">AB1207_05140</name>
</gene>
<evidence type="ECO:0000313" key="2">
    <source>
        <dbReference type="EMBL" id="MEW9264122.1"/>
    </source>
</evidence>
<dbReference type="InterPro" id="IPR046275">
    <property type="entry name" value="DUF6308"/>
</dbReference>
<protein>
    <submittedName>
        <fullName evidence="2">DUF6308 family protein</fullName>
    </submittedName>
</protein>
<sequence length="181" mass="20291">MRLVACVNDLVGALSLRARCDWRARWDRVAHHLAQVPREVAITDADAAVHLGEDRPLWRAWDLLVAQRGIEWVTAAKLLARKRPALVPVYDRVVRCAFSHPPRLWAWLVGHFADAESDLAGRLARARSEAGVDDRVSVLRVLDVVVWMRPTPDTTPGAAPAWRPSRADVRHRRPGALTMQG</sequence>
<name>A0ABV3P3N1_9ACTN</name>
<evidence type="ECO:0000256" key="1">
    <source>
        <dbReference type="SAM" id="MobiDB-lite"/>
    </source>
</evidence>
<dbReference type="RefSeq" id="WP_367636730.1">
    <property type="nucleotide sequence ID" value="NZ_JBFNQN010000003.1"/>
</dbReference>